<dbReference type="PROSITE" id="PS50038">
    <property type="entry name" value="FZ"/>
    <property type="match status" value="1"/>
</dbReference>
<sequence length="292" mass="32766">MTRSLSVVFLIGLSLAGINGAPSEFEVNTCTKYSSTFCRPPRIGRTYNETSFRDGASVTGVESADEAEKTLLTYEHLIRINCHPFLADFLCLSYYPFCKGSYKVSPCQQFCEDVRDKCVGYLQAIGREWPSQLTCSKYPQSPSLCFSLPEYPRECKTCFMEGKSNADVRNAIRRSMCDPASPWNFYAVVNVTDKKVFSGRIAYTAIVERKYKPRPVSGASGSKPTVTIITESTSDCPCIEMSIGNSYLIGGLYIPSSPQSFYVVPNEAAVYRWNPKRTRFINKLERCLDQIN</sequence>
<dbReference type="GO" id="GO:0060070">
    <property type="term" value="P:canonical Wnt signaling pathway"/>
    <property type="evidence" value="ECO:0007669"/>
    <property type="project" value="TreeGrafter"/>
</dbReference>
<keyword evidence="7 8" id="KW-1015">Disulfide bond</keyword>
<evidence type="ECO:0000259" key="10">
    <source>
        <dbReference type="PROSITE" id="PS50038"/>
    </source>
</evidence>
<dbReference type="InterPro" id="IPR015526">
    <property type="entry name" value="Frizzled/SFRP"/>
</dbReference>
<evidence type="ECO:0000256" key="7">
    <source>
        <dbReference type="ARBA" id="ARBA00023157"/>
    </source>
</evidence>
<keyword evidence="5" id="KW-0879">Wnt signaling pathway</keyword>
<evidence type="ECO:0000256" key="2">
    <source>
        <dbReference type="ARBA" id="ARBA00010054"/>
    </source>
</evidence>
<protein>
    <submittedName>
        <fullName evidence="12">SFRPd</fullName>
    </submittedName>
</protein>
<feature type="chain" id="PRO_5043571753" evidence="9">
    <location>
        <begin position="21"/>
        <end position="292"/>
    </location>
</feature>
<keyword evidence="6" id="KW-0221">Differentiation</keyword>
<dbReference type="PROSITE" id="PS50189">
    <property type="entry name" value="NTR"/>
    <property type="match status" value="1"/>
</dbReference>
<dbReference type="Pfam" id="PF01759">
    <property type="entry name" value="NTR"/>
    <property type="match status" value="1"/>
</dbReference>
<evidence type="ECO:0000259" key="11">
    <source>
        <dbReference type="PROSITE" id="PS50189"/>
    </source>
</evidence>
<dbReference type="PANTHER" id="PTHR11309">
    <property type="entry name" value="FRIZZLED"/>
    <property type="match status" value="1"/>
</dbReference>
<dbReference type="GO" id="GO:0042813">
    <property type="term" value="F:Wnt receptor activity"/>
    <property type="evidence" value="ECO:0007669"/>
    <property type="project" value="TreeGrafter"/>
</dbReference>
<evidence type="ECO:0000256" key="5">
    <source>
        <dbReference type="ARBA" id="ARBA00022687"/>
    </source>
</evidence>
<accession>A0AAU8L057</accession>
<comment type="caution">
    <text evidence="8">Lacks conserved residue(s) required for the propagation of feature annotation.</text>
</comment>
<evidence type="ECO:0000313" key="12">
    <source>
        <dbReference type="EMBL" id="XCN28600.1"/>
    </source>
</evidence>
<dbReference type="GO" id="GO:0030154">
    <property type="term" value="P:cell differentiation"/>
    <property type="evidence" value="ECO:0007669"/>
    <property type="project" value="UniProtKB-KW"/>
</dbReference>
<evidence type="ECO:0000256" key="6">
    <source>
        <dbReference type="ARBA" id="ARBA00022782"/>
    </source>
</evidence>
<dbReference type="GO" id="GO:0035567">
    <property type="term" value="P:non-canonical Wnt signaling pathway"/>
    <property type="evidence" value="ECO:0007669"/>
    <property type="project" value="TreeGrafter"/>
</dbReference>
<dbReference type="GO" id="GO:0017147">
    <property type="term" value="F:Wnt-protein binding"/>
    <property type="evidence" value="ECO:0007669"/>
    <property type="project" value="TreeGrafter"/>
</dbReference>
<feature type="domain" description="FZ" evidence="10">
    <location>
        <begin position="25"/>
        <end position="148"/>
    </location>
</feature>
<evidence type="ECO:0000256" key="9">
    <source>
        <dbReference type="SAM" id="SignalP"/>
    </source>
</evidence>
<comment type="subcellular location">
    <subcellularLocation>
        <location evidence="1">Secreted</location>
    </subcellularLocation>
</comment>
<comment type="similarity">
    <text evidence="2">Belongs to the secreted frizzled-related protein (sFRP) family.</text>
</comment>
<dbReference type="GO" id="GO:0005886">
    <property type="term" value="C:plasma membrane"/>
    <property type="evidence" value="ECO:0007669"/>
    <property type="project" value="TreeGrafter"/>
</dbReference>
<dbReference type="SUPFAM" id="SSF50242">
    <property type="entry name" value="TIMP-like"/>
    <property type="match status" value="1"/>
</dbReference>
<organism evidence="12">
    <name type="scientific">Halisarca dujardinii</name>
    <name type="common">Dujardin's slime sponge</name>
    <dbReference type="NCBI Taxonomy" id="2583056"/>
    <lineage>
        <taxon>Eukaryota</taxon>
        <taxon>Metazoa</taxon>
        <taxon>Porifera</taxon>
        <taxon>Demospongiae</taxon>
        <taxon>Verongimorpha</taxon>
        <taxon>Chondrillida</taxon>
        <taxon>Halisarcidae</taxon>
        <taxon>Halisarca</taxon>
    </lineage>
</organism>
<keyword evidence="3" id="KW-0217">Developmental protein</keyword>
<dbReference type="CDD" id="cd07066">
    <property type="entry name" value="CRD_FZ"/>
    <property type="match status" value="1"/>
</dbReference>
<dbReference type="InterPro" id="IPR018933">
    <property type="entry name" value="Netrin_module_non-TIMP"/>
</dbReference>
<dbReference type="InterPro" id="IPR036790">
    <property type="entry name" value="Frizzled_dom_sf"/>
</dbReference>
<dbReference type="InterPro" id="IPR001134">
    <property type="entry name" value="Netrin_domain"/>
</dbReference>
<dbReference type="EMBL" id="PP971934">
    <property type="protein sequence ID" value="XCN28600.1"/>
    <property type="molecule type" value="mRNA"/>
</dbReference>
<dbReference type="SMART" id="SM00063">
    <property type="entry name" value="FRI"/>
    <property type="match status" value="1"/>
</dbReference>
<keyword evidence="4" id="KW-0964">Secreted</keyword>
<proteinExistence type="evidence at transcript level"/>
<dbReference type="SUPFAM" id="SSF63501">
    <property type="entry name" value="Frizzled cysteine-rich domain"/>
    <property type="match status" value="1"/>
</dbReference>
<feature type="domain" description="NTR" evidence="11">
    <location>
        <begin position="158"/>
        <end position="287"/>
    </location>
</feature>
<evidence type="ECO:0000256" key="8">
    <source>
        <dbReference type="PROSITE-ProRule" id="PRU00090"/>
    </source>
</evidence>
<evidence type="ECO:0000256" key="1">
    <source>
        <dbReference type="ARBA" id="ARBA00004613"/>
    </source>
</evidence>
<feature type="signal peptide" evidence="9">
    <location>
        <begin position="1"/>
        <end position="20"/>
    </location>
</feature>
<dbReference type="InterPro" id="IPR008993">
    <property type="entry name" value="TIMP-like_OB-fold"/>
</dbReference>
<evidence type="ECO:0000256" key="4">
    <source>
        <dbReference type="ARBA" id="ARBA00022525"/>
    </source>
</evidence>
<reference evidence="12" key="1">
    <citation type="submission" date="2024-06" db="EMBL/GenBank/DDBJ databases">
        <authorList>
            <person name="Mikhailov K."/>
            <person name="Kravchuk O."/>
            <person name="Lyupina Y."/>
            <person name="Adameyko K."/>
        </authorList>
    </citation>
    <scope>NUCLEOTIDE SEQUENCE</scope>
</reference>
<dbReference type="Gene3D" id="1.10.2000.10">
    <property type="entry name" value="Frizzled cysteine-rich domain"/>
    <property type="match status" value="1"/>
</dbReference>
<dbReference type="Pfam" id="PF01392">
    <property type="entry name" value="Fz"/>
    <property type="match status" value="1"/>
</dbReference>
<name>A0AAU8L057_HALDU</name>
<dbReference type="GO" id="GO:0005576">
    <property type="term" value="C:extracellular region"/>
    <property type="evidence" value="ECO:0007669"/>
    <property type="project" value="UniProtKB-SubCell"/>
</dbReference>
<evidence type="ECO:0000256" key="3">
    <source>
        <dbReference type="ARBA" id="ARBA00022473"/>
    </source>
</evidence>
<feature type="disulfide bond" evidence="8">
    <location>
        <begin position="111"/>
        <end position="135"/>
    </location>
</feature>
<dbReference type="InterPro" id="IPR020067">
    <property type="entry name" value="Frizzled_dom"/>
</dbReference>
<dbReference type="AlphaFoldDB" id="A0AAU8L057"/>
<keyword evidence="9" id="KW-0732">Signal</keyword>